<dbReference type="GO" id="GO:0090729">
    <property type="term" value="F:toxin activity"/>
    <property type="evidence" value="ECO:0007669"/>
    <property type="project" value="UniProtKB-KW"/>
</dbReference>
<dbReference type="InterPro" id="IPR050557">
    <property type="entry name" value="RTX_toxin/Mannuronan_C5-epim"/>
</dbReference>
<dbReference type="PANTHER" id="PTHR38340:SF1">
    <property type="entry name" value="S-LAYER PROTEIN"/>
    <property type="match status" value="1"/>
</dbReference>
<comment type="subcellular location">
    <subcellularLocation>
        <location evidence="1">Membrane</location>
    </subcellularLocation>
    <subcellularLocation>
        <location evidence="2">Secreted</location>
    </subcellularLocation>
</comment>
<keyword evidence="3" id="KW-0964">Secreted</keyword>
<evidence type="ECO:0000256" key="3">
    <source>
        <dbReference type="ARBA" id="ARBA00022525"/>
    </source>
</evidence>
<evidence type="ECO:0000313" key="10">
    <source>
        <dbReference type="Proteomes" id="UP000561045"/>
    </source>
</evidence>
<dbReference type="EMBL" id="JACIET010000001">
    <property type="protein sequence ID" value="MBB4012984.1"/>
    <property type="molecule type" value="Genomic_DNA"/>
</dbReference>
<dbReference type="InterPro" id="IPR003995">
    <property type="entry name" value="RTX_toxin_determinant-A"/>
</dbReference>
<dbReference type="Pfam" id="PF00353">
    <property type="entry name" value="HemolysinCabind"/>
    <property type="match status" value="25"/>
</dbReference>
<dbReference type="Proteomes" id="UP000561045">
    <property type="component" value="Unassembled WGS sequence"/>
</dbReference>
<evidence type="ECO:0000256" key="1">
    <source>
        <dbReference type="ARBA" id="ARBA00004370"/>
    </source>
</evidence>
<reference evidence="9 10" key="1">
    <citation type="submission" date="2020-08" db="EMBL/GenBank/DDBJ databases">
        <title>Genomic Encyclopedia of Type Strains, Phase IV (KMG-IV): sequencing the most valuable type-strain genomes for metagenomic binning, comparative biology and taxonomic classification.</title>
        <authorList>
            <person name="Goeker M."/>
        </authorList>
    </citation>
    <scope>NUCLEOTIDE SEQUENCE [LARGE SCALE GENOMIC DNA]</scope>
    <source>
        <strain evidence="9 10">DSM 106739</strain>
    </source>
</reference>
<organism evidence="9 10">
    <name type="scientific">Niveibacterium umoris</name>
    <dbReference type="NCBI Taxonomy" id="1193620"/>
    <lineage>
        <taxon>Bacteria</taxon>
        <taxon>Pseudomonadati</taxon>
        <taxon>Pseudomonadota</taxon>
        <taxon>Betaproteobacteria</taxon>
        <taxon>Rhodocyclales</taxon>
        <taxon>Rhodocyclaceae</taxon>
        <taxon>Niveibacterium</taxon>
    </lineage>
</organism>
<evidence type="ECO:0000256" key="6">
    <source>
        <dbReference type="ARBA" id="ARBA00023026"/>
    </source>
</evidence>
<dbReference type="PANTHER" id="PTHR38340">
    <property type="entry name" value="S-LAYER PROTEIN"/>
    <property type="match status" value="1"/>
</dbReference>
<evidence type="ECO:0000256" key="5">
    <source>
        <dbReference type="ARBA" id="ARBA00022737"/>
    </source>
</evidence>
<evidence type="ECO:0000256" key="8">
    <source>
        <dbReference type="SAM" id="MobiDB-lite"/>
    </source>
</evidence>
<dbReference type="InterPro" id="IPR001343">
    <property type="entry name" value="Hemolysn_Ca-bd"/>
</dbReference>
<name>A0A840BKM5_9RHOO</name>
<dbReference type="GO" id="GO:0005576">
    <property type="term" value="C:extracellular region"/>
    <property type="evidence" value="ECO:0007669"/>
    <property type="project" value="UniProtKB-SubCell"/>
</dbReference>
<comment type="caution">
    <text evidence="9">The sequence shown here is derived from an EMBL/GenBank/DDBJ whole genome shotgun (WGS) entry which is preliminary data.</text>
</comment>
<dbReference type="InterPro" id="IPR011049">
    <property type="entry name" value="Serralysin-like_metalloprot_C"/>
</dbReference>
<dbReference type="PRINTS" id="PR01488">
    <property type="entry name" value="RTXTOXINA"/>
</dbReference>
<dbReference type="GO" id="GO:0016020">
    <property type="term" value="C:membrane"/>
    <property type="evidence" value="ECO:0007669"/>
    <property type="project" value="UniProtKB-SubCell"/>
</dbReference>
<evidence type="ECO:0000256" key="4">
    <source>
        <dbReference type="ARBA" id="ARBA00022656"/>
    </source>
</evidence>
<gene>
    <name evidence="9" type="ORF">GGR36_002292</name>
</gene>
<proteinExistence type="predicted"/>
<keyword evidence="10" id="KW-1185">Reference proteome</keyword>
<keyword evidence="5" id="KW-0677">Repeat</keyword>
<evidence type="ECO:0000313" key="9">
    <source>
        <dbReference type="EMBL" id="MBB4012984.1"/>
    </source>
</evidence>
<accession>A0A840BKM5</accession>
<keyword evidence="6" id="KW-0843">Virulence</keyword>
<dbReference type="SUPFAM" id="SSF51120">
    <property type="entry name" value="beta-Roll"/>
    <property type="match status" value="14"/>
</dbReference>
<sequence>MTTIDGTPGADLLTGGSTADSLNGGSGNDTLVGLAGNDTLRGGDDNDSLLGGDGNDWLFGDAGSDTLDGGAGEDVAFFLWGTNGAQVNLATGMVADDGFGNAETIRNVEAVQGTQFADQITLGNLGTYAFGRAGDDTIIGGDGTNLLVGGSGADSLVGGAGVDRASYDDDGYDAQGGITQGIQADLAAGLVTDGWGNVDTLSGIEAITGSSLDDQIAGDAANNILDGGDGADTLTGNAGNDTLNGGNGSDVLDGGDGNDSLTGGDGDFNQLSGGNGNDTLIGGSGDDDLTGGAGNDYIDGGSGSNWVDYSGFSKGIVLNLSLTTAQYLGDAGTDTILRVDHARGTSGNDRIIGNAHANWFSGAGGNDTLEGGDTIKGNDGVGYAEAVAAVRIDLATGTATSGSETDKLIDIDGANGSAFDDQILGNANNNWLSGGVRQIQRPNGYVQILLEHTGNDTIDGRGGDDQIAGFDGDDSLIGGTGNDTLWGGAGNDTLVGDAGNDLMVGDEDWTVDTDPAHGWNYAWNSGFDLADYSRTTGGVTVRLGSGSASGAEIGNDTLWSIEAVLGGSGNDLLTAGVGSASLAGGGGNDSVYGDAGNDTLSGGDGNDWLNGGSGSNLIDGGAGDDVVFYLYGNQGADINLDTGVVSNDGFGTSDTLTGIENAHGTQFGDTVTLGSTGGYVFGRGGNDTLIGSAGDNGFFGGSGADLITGNGGNDRASYDDDGYDAAGLIRQGIIANLSTGLVIDGWGDIDTLAGIENLTASALADSIAGDGAANDLVGGRGADTIDGQGGADTLEGGDGDDLYLVGADPVTLIETAAGGIDRVESSGIRFTLQDNIEQLRYTGNGLAHAAAGSTLAGWEGFDAGAPSVLAEFVGIGNGLANLLTGGDGNDVLDGGAGNDTLAGGLGDDYYFIDSLADVVQEASGAAGGNDTIFTRLGSYSLAGAPDVENLQLAYGASTAFRGTGNDRDNYVSGRYGNDTLDGGAGNDTLFGGAGGADSLRGGLGDDTLAPGAYRASDLLAHNQDVLDGGQGSDTAILYGQQSDYTITGFVGADLVLSYKGQASVKLGGIEFVRFDADGDPADDTSPTGDALALASLFQTRQTGTAGNDLLASGADGDTLAGLGGNDTYIVRHGGVKVNELLGAGLDEIRTTLSEYSLPANVEKLSFIGDAAQTVVLDLAALPKSNDAIWTGPRAVSFFATGNGLANSISGSAGNDVLVGGAGLDTLAGGSGNDWYYVDSAADSIVEQAREGTDRICVNESMTSYSLAPLTLANIEELSYAGSRNFTGTGNALANLIASDAGNDSLSGGLGNDTLIGGRGNDRLDGGVGNDTLIDDDGNDTLIGGSGSDWLQVGLRSTILDSSGNPLPTNRYDLVTVDGGTDPATPGGPDASTDTLYLHGRVSDYAFSRPDANSIRIIDRSGKGEIIATGIERLYFDGDGVFDNFNQADTATGALNDDLWIKPADLAGIAINIGTAAADTLSSAALNDVLVGAGGNDTYLVAHEGVRVIESASGGIDTVQLEGGLSEYTLASGVERLIYHGPAVLASTRMITVLGQTVAINAESLLVGNDDTLPGTGNYLEGGIGSDLLDGHAGADTMRGGADSDSYIVDNSADVVLEDIKGGDHDRVYSVLASTTLAANVEDLVLLTGWRGAQASGNALDNSVMGAPGDDTLYGLAGKDTLLGMVGSDYLSGGDGNDYLDGGSDADTLVGGAGNDALWSGGGNDSISGGTGSDFIRTDAGVIRVDGGNDSTVYGAADTAVDLLWVLGTQADYQFTRLNPTTTRMVSTSTGEDITFGNIEAVSFAGRQVVFSDTLLRSIGYAGNDTLVGLSLADTMDGAAGNDSIRGGEGDDLIFGRVGNDTLLGESGTDSLLGNDGADSLLGGDGNDSLDGGDGNNTLIGGAGDDQLVSGSGNDVYRWAIGDGFDRITDAGGATDRLEVSAPGSAISFSHFNGNGLMVLVDGKDAIAINGQDAAGRIESILFNGALQTVAYTEPAVWFGTEYTDSLVGSAENDRMLGFNGSDTIRGGDGNDWLDGGSGWDELFGGAGNDTLVASGGGFTDSDRIQPGDGEDLIFITGGGDQSDVGVVLSPDGTNDVISLDNATHGVQWAYLDLGQFLQNSSLWFNRSSDDLIVTNLEDKGDTLTVRNWFAGADHQLDRFELFYYSLRSGDVQALVDAMAGYAIPAGSSIPTDGSYADVLNSVNTLWH</sequence>
<dbReference type="Gene3D" id="2.150.10.10">
    <property type="entry name" value="Serralysin-like metalloprotease, C-terminal"/>
    <property type="match status" value="15"/>
</dbReference>
<feature type="region of interest" description="Disordered" evidence="8">
    <location>
        <begin position="236"/>
        <end position="267"/>
    </location>
</feature>
<dbReference type="InterPro" id="IPR018511">
    <property type="entry name" value="Hemolysin-typ_Ca-bd_CS"/>
</dbReference>
<evidence type="ECO:0000256" key="7">
    <source>
        <dbReference type="ARBA" id="ARBA00023136"/>
    </source>
</evidence>
<dbReference type="PROSITE" id="PS00330">
    <property type="entry name" value="HEMOLYSIN_CALCIUM"/>
    <property type="match status" value="14"/>
</dbReference>
<dbReference type="PRINTS" id="PR00313">
    <property type="entry name" value="CABNDNGRPT"/>
</dbReference>
<keyword evidence="7" id="KW-0472">Membrane</keyword>
<dbReference type="RefSeq" id="WP_183634745.1">
    <property type="nucleotide sequence ID" value="NZ_BAABLE010000011.1"/>
</dbReference>
<keyword evidence="4" id="KW-0800">Toxin</keyword>
<feature type="region of interest" description="Disordered" evidence="8">
    <location>
        <begin position="1"/>
        <end position="25"/>
    </location>
</feature>
<dbReference type="GO" id="GO:0005509">
    <property type="term" value="F:calcium ion binding"/>
    <property type="evidence" value="ECO:0007669"/>
    <property type="project" value="InterPro"/>
</dbReference>
<protein>
    <submittedName>
        <fullName evidence="9">Ca2+-binding RTX toxin-like protein</fullName>
    </submittedName>
</protein>
<evidence type="ECO:0000256" key="2">
    <source>
        <dbReference type="ARBA" id="ARBA00004613"/>
    </source>
</evidence>